<keyword evidence="5" id="KW-1185">Reference proteome</keyword>
<proteinExistence type="predicted"/>
<evidence type="ECO:0000313" key="4">
    <source>
        <dbReference type="EMBL" id="RXH79548.1"/>
    </source>
</evidence>
<dbReference type="AlphaFoldDB" id="A0A498I739"/>
<protein>
    <submittedName>
        <fullName evidence="4">Uncharacterized protein</fullName>
    </submittedName>
</protein>
<organism evidence="4 5">
    <name type="scientific">Malus domestica</name>
    <name type="common">Apple</name>
    <name type="synonym">Pyrus malus</name>
    <dbReference type="NCBI Taxonomy" id="3750"/>
    <lineage>
        <taxon>Eukaryota</taxon>
        <taxon>Viridiplantae</taxon>
        <taxon>Streptophyta</taxon>
        <taxon>Embryophyta</taxon>
        <taxon>Tracheophyta</taxon>
        <taxon>Spermatophyta</taxon>
        <taxon>Magnoliopsida</taxon>
        <taxon>eudicotyledons</taxon>
        <taxon>Gunneridae</taxon>
        <taxon>Pentapetalae</taxon>
        <taxon>rosids</taxon>
        <taxon>fabids</taxon>
        <taxon>Rosales</taxon>
        <taxon>Rosaceae</taxon>
        <taxon>Amygdaloideae</taxon>
        <taxon>Maleae</taxon>
        <taxon>Malus</taxon>
    </lineage>
</organism>
<evidence type="ECO:0000256" key="2">
    <source>
        <dbReference type="ARBA" id="ARBA00022630"/>
    </source>
</evidence>
<dbReference type="InterPro" id="IPR051871">
    <property type="entry name" value="GMC_Oxidoreductase-Related"/>
</dbReference>
<dbReference type="EMBL" id="RDQH01000339">
    <property type="protein sequence ID" value="RXH79548.1"/>
    <property type="molecule type" value="Genomic_DNA"/>
</dbReference>
<name>A0A498I739_MALDO</name>
<dbReference type="STRING" id="3750.A0A498I739"/>
<accession>A0A498I739</accession>
<dbReference type="PANTHER" id="PTHR45968">
    <property type="entry name" value="OSJNBA0019K04.7 PROTEIN"/>
    <property type="match status" value="1"/>
</dbReference>
<evidence type="ECO:0000313" key="5">
    <source>
        <dbReference type="Proteomes" id="UP000290289"/>
    </source>
</evidence>
<dbReference type="Gene3D" id="3.30.410.40">
    <property type="match status" value="1"/>
</dbReference>
<keyword evidence="2" id="KW-0285">Flavoprotein</keyword>
<gene>
    <name evidence="4" type="ORF">DVH24_040695</name>
</gene>
<dbReference type="InterPro" id="IPR036188">
    <property type="entry name" value="FAD/NAD-bd_sf"/>
</dbReference>
<evidence type="ECO:0000256" key="3">
    <source>
        <dbReference type="ARBA" id="ARBA00022827"/>
    </source>
</evidence>
<evidence type="ECO:0000256" key="1">
    <source>
        <dbReference type="ARBA" id="ARBA00001974"/>
    </source>
</evidence>
<reference evidence="4 5" key="1">
    <citation type="submission" date="2018-10" db="EMBL/GenBank/DDBJ databases">
        <title>A high-quality apple genome assembly.</title>
        <authorList>
            <person name="Hu J."/>
        </authorList>
    </citation>
    <scope>NUCLEOTIDE SEQUENCE [LARGE SCALE GENOMIC DNA]</scope>
    <source>
        <strain evidence="5">cv. HFTH1</strain>
        <tissue evidence="4">Young leaf</tissue>
    </source>
</reference>
<comment type="cofactor">
    <cofactor evidence="1">
        <name>FAD</name>
        <dbReference type="ChEBI" id="CHEBI:57692"/>
    </cofactor>
</comment>
<dbReference type="Proteomes" id="UP000290289">
    <property type="component" value="Chromosome 13"/>
</dbReference>
<dbReference type="Gene3D" id="3.50.50.60">
    <property type="entry name" value="FAD/NAD(P)-binding domain"/>
    <property type="match status" value="1"/>
</dbReference>
<sequence length="152" mass="17044">MESLILKNRNYGLLLLQTDDCTSVAQHFVSKDGVSNFRRRVLRGGSAINGGVFSRASEDYVEKVGWNKMVLDAYKWVEYRNAFKPKLTPWLYVAKLSFLEAGIFPYNGFSLDHIGGMKIGVTKLDERGRRNTSADFLTVGNPNCCALARSLV</sequence>
<comment type="caution">
    <text evidence="4">The sequence shown here is derived from an EMBL/GenBank/DDBJ whole genome shotgun (WGS) entry which is preliminary data.</text>
</comment>
<keyword evidence="3" id="KW-0274">FAD</keyword>
<dbReference type="PANTHER" id="PTHR45968:SF19">
    <property type="entry name" value="GLUCOSE-METHANOL-CHOLINE (GMC) OXIDOREDUCTASE FAMILY PROTEIN"/>
    <property type="match status" value="1"/>
</dbReference>